<organism evidence="2 3">
    <name type="scientific">Campylobacter volucris</name>
    <dbReference type="NCBI Taxonomy" id="1031542"/>
    <lineage>
        <taxon>Bacteria</taxon>
        <taxon>Pseudomonadati</taxon>
        <taxon>Campylobacterota</taxon>
        <taxon>Epsilonproteobacteria</taxon>
        <taxon>Campylobacterales</taxon>
        <taxon>Campylobacteraceae</taxon>
        <taxon>Campylobacter</taxon>
    </lineage>
</organism>
<dbReference type="Pfam" id="PF21553">
    <property type="entry name" value="Formyl_trans_C_2"/>
    <property type="match status" value="1"/>
</dbReference>
<keyword evidence="2" id="KW-0808">Transferase</keyword>
<dbReference type="SUPFAM" id="SSF50486">
    <property type="entry name" value="FMT C-terminal domain-like"/>
    <property type="match status" value="1"/>
</dbReference>
<evidence type="ECO:0000313" key="3">
    <source>
        <dbReference type="Proteomes" id="UP000321629"/>
    </source>
</evidence>
<dbReference type="InterPro" id="IPR049355">
    <property type="entry name" value="Formyl_trans-like_C"/>
</dbReference>
<proteinExistence type="predicted"/>
<dbReference type="GO" id="GO:0016740">
    <property type="term" value="F:transferase activity"/>
    <property type="evidence" value="ECO:0007669"/>
    <property type="project" value="UniProtKB-KW"/>
</dbReference>
<dbReference type="InterPro" id="IPR011034">
    <property type="entry name" value="Formyl_transferase-like_C_sf"/>
</dbReference>
<evidence type="ECO:0000313" key="2">
    <source>
        <dbReference type="EMBL" id="TXE89765.1"/>
    </source>
</evidence>
<comment type="caution">
    <text evidence="2">The sequence shown here is derived from an EMBL/GenBank/DDBJ whole genome shotgun (WGS) entry which is preliminary data.</text>
</comment>
<sequence>MNVIIATHKEHDIQNLYLLKQNFQNITFHLITQKSQLNIDFIEKINPKYIFFSHWSFFIPKNIYNNYECIVFHLGNLPFGRGGSPLQNLIIRGIYESKICALKVNEILDGGDIYLRYKVKFSKLKAQAIYEKISKIIYTKMIPIILTSNICPKKQKGKVVIFKRRTPQESDINTLKNIDITKIYDFIRMLDAKDYPKAFLQIQNIKIEFSNAKLKNNTIQAKVEIYEK</sequence>
<dbReference type="AlphaFoldDB" id="A0A5C7DX12"/>
<reference evidence="2 3" key="1">
    <citation type="submission" date="2019-07" db="EMBL/GenBank/DDBJ databases">
        <title>Rapid identification of Enteric Bacteria from Whole Genome Sequences (WGS) using Average Nucleotide Identity (ANI).</title>
        <authorList>
            <person name="Lane C."/>
        </authorList>
    </citation>
    <scope>NUCLEOTIDE SEQUENCE [LARGE SCALE GENOMIC DNA]</scope>
    <source>
        <strain evidence="2 3">2016D-0084</strain>
    </source>
</reference>
<dbReference type="CDD" id="cd08821">
    <property type="entry name" value="FMT_core_like_1"/>
    <property type="match status" value="1"/>
</dbReference>
<protein>
    <submittedName>
        <fullName evidence="2">Methionyl-tRNA formyltransferase</fullName>
    </submittedName>
</protein>
<gene>
    <name evidence="2" type="ORF">FPD38_00540</name>
</gene>
<dbReference type="Gene3D" id="3.40.50.170">
    <property type="entry name" value="Formyl transferase, N-terminal domain"/>
    <property type="match status" value="1"/>
</dbReference>
<dbReference type="SUPFAM" id="SSF53328">
    <property type="entry name" value="Formyltransferase"/>
    <property type="match status" value="1"/>
</dbReference>
<feature type="domain" description="Methionyl-tRNA formyltransferase-like C-terminal" evidence="1">
    <location>
        <begin position="167"/>
        <end position="225"/>
    </location>
</feature>
<dbReference type="EMBL" id="VOWJ01000009">
    <property type="protein sequence ID" value="TXE89765.1"/>
    <property type="molecule type" value="Genomic_DNA"/>
</dbReference>
<dbReference type="Proteomes" id="UP000321629">
    <property type="component" value="Unassembled WGS sequence"/>
</dbReference>
<dbReference type="Gene3D" id="3.10.25.20">
    <property type="match status" value="1"/>
</dbReference>
<name>A0A5C7DX12_9BACT</name>
<dbReference type="RefSeq" id="WP_147554864.1">
    <property type="nucleotide sequence ID" value="NZ_VOWJ01000009.1"/>
</dbReference>
<evidence type="ECO:0000259" key="1">
    <source>
        <dbReference type="Pfam" id="PF21553"/>
    </source>
</evidence>
<accession>A0A5C7DX12</accession>
<dbReference type="InterPro" id="IPR036477">
    <property type="entry name" value="Formyl_transf_N_sf"/>
</dbReference>